<sequence>MGGNRPPYARSRVHHEQTINNVQKNDLTRLPLFPFVYESPFASNLIRDFDRTTRWVFRINSSLPGQLIRIPFSLSSPRRGPTEPLTVEHKKNILTYIIEPRKPLLDTYKKHEEAVDTVFPSSPCGQALPVHTVPQCSLFALSLCYIDPTPFPPMAASSKFSEVVYGTGVVPALEDKFQAFASCDSDRPEKGGNTMPSCFSTDLESESKSLSQQTIILNLGKMSP</sequence>
<dbReference type="EMBL" id="WHWB01032139">
    <property type="protein sequence ID" value="KAJ7426822.1"/>
    <property type="molecule type" value="Genomic_DNA"/>
</dbReference>
<evidence type="ECO:0000313" key="2">
    <source>
        <dbReference type="EMBL" id="KAJ7426822.1"/>
    </source>
</evidence>
<proteinExistence type="predicted"/>
<evidence type="ECO:0000313" key="3">
    <source>
        <dbReference type="Proteomes" id="UP001145742"/>
    </source>
</evidence>
<dbReference type="Proteomes" id="UP001145742">
    <property type="component" value="Unassembled WGS sequence"/>
</dbReference>
<comment type="caution">
    <text evidence="2">The sequence shown here is derived from an EMBL/GenBank/DDBJ whole genome shotgun (WGS) entry which is preliminary data.</text>
</comment>
<reference evidence="2" key="1">
    <citation type="submission" date="2019-10" db="EMBL/GenBank/DDBJ databases">
        <authorList>
            <person name="Soares A.E.R."/>
            <person name="Aleixo A."/>
            <person name="Schneider P."/>
            <person name="Miyaki C.Y."/>
            <person name="Schneider M.P."/>
            <person name="Mello C."/>
            <person name="Vasconcelos A.T.R."/>
        </authorList>
    </citation>
    <scope>NUCLEOTIDE SEQUENCE</scope>
    <source>
        <tissue evidence="2">Muscle</tissue>
    </source>
</reference>
<evidence type="ECO:0000256" key="1">
    <source>
        <dbReference type="SAM" id="MobiDB-lite"/>
    </source>
</evidence>
<accession>A0ABQ9DQX7</accession>
<gene>
    <name evidence="2" type="ORF">WISP_12245</name>
</gene>
<keyword evidence="3" id="KW-1185">Reference proteome</keyword>
<feature type="compositionally biased region" description="Polar residues" evidence="1">
    <location>
        <begin position="194"/>
        <end position="206"/>
    </location>
</feature>
<feature type="region of interest" description="Disordered" evidence="1">
    <location>
        <begin position="184"/>
        <end position="206"/>
    </location>
</feature>
<organism evidence="2 3">
    <name type="scientific">Willisornis vidua</name>
    <name type="common">Xingu scale-backed antbird</name>
    <dbReference type="NCBI Taxonomy" id="1566151"/>
    <lineage>
        <taxon>Eukaryota</taxon>
        <taxon>Metazoa</taxon>
        <taxon>Chordata</taxon>
        <taxon>Craniata</taxon>
        <taxon>Vertebrata</taxon>
        <taxon>Euteleostomi</taxon>
        <taxon>Archelosauria</taxon>
        <taxon>Archosauria</taxon>
        <taxon>Dinosauria</taxon>
        <taxon>Saurischia</taxon>
        <taxon>Theropoda</taxon>
        <taxon>Coelurosauria</taxon>
        <taxon>Aves</taxon>
        <taxon>Neognathae</taxon>
        <taxon>Neoaves</taxon>
        <taxon>Telluraves</taxon>
        <taxon>Australaves</taxon>
        <taxon>Passeriformes</taxon>
        <taxon>Thamnophilidae</taxon>
        <taxon>Willisornis</taxon>
    </lineage>
</organism>
<protein>
    <submittedName>
        <fullName evidence="2">Uncharacterized protein</fullName>
    </submittedName>
</protein>
<name>A0ABQ9DQX7_9PASS</name>